<dbReference type="RefSeq" id="WP_146473265.1">
    <property type="nucleotide sequence ID" value="NZ_BNCF01000005.1"/>
</dbReference>
<evidence type="ECO:0000313" key="3">
    <source>
        <dbReference type="Proteomes" id="UP000636453"/>
    </source>
</evidence>
<feature type="chain" id="PRO_5038011472" description="Secreted protein" evidence="1">
    <location>
        <begin position="26"/>
        <end position="164"/>
    </location>
</feature>
<name>A0A918Z311_9GAMM</name>
<proteinExistence type="predicted"/>
<feature type="signal peptide" evidence="1">
    <location>
        <begin position="1"/>
        <end position="25"/>
    </location>
</feature>
<reference evidence="2" key="2">
    <citation type="submission" date="2020-09" db="EMBL/GenBank/DDBJ databases">
        <authorList>
            <person name="Sun Q."/>
            <person name="Kim S."/>
        </authorList>
    </citation>
    <scope>NUCLEOTIDE SEQUENCE</scope>
    <source>
        <strain evidence="2">KCTC 32020</strain>
    </source>
</reference>
<evidence type="ECO:0008006" key="4">
    <source>
        <dbReference type="Google" id="ProtNLM"/>
    </source>
</evidence>
<dbReference type="Proteomes" id="UP000636453">
    <property type="component" value="Unassembled WGS sequence"/>
</dbReference>
<comment type="caution">
    <text evidence="2">The sequence shown here is derived from an EMBL/GenBank/DDBJ whole genome shotgun (WGS) entry which is preliminary data.</text>
</comment>
<accession>A0A918Z311</accession>
<reference evidence="2" key="1">
    <citation type="journal article" date="2014" name="Int. J. Syst. Evol. Microbiol.">
        <title>Complete genome sequence of Corynebacterium casei LMG S-19264T (=DSM 44701T), isolated from a smear-ripened cheese.</title>
        <authorList>
            <consortium name="US DOE Joint Genome Institute (JGI-PGF)"/>
            <person name="Walter F."/>
            <person name="Albersmeier A."/>
            <person name="Kalinowski J."/>
            <person name="Ruckert C."/>
        </authorList>
    </citation>
    <scope>NUCLEOTIDE SEQUENCE</scope>
    <source>
        <strain evidence="2">KCTC 32020</strain>
    </source>
</reference>
<organism evidence="2 3">
    <name type="scientific">Vulcaniibacterium thermophilum</name>
    <dbReference type="NCBI Taxonomy" id="1169913"/>
    <lineage>
        <taxon>Bacteria</taxon>
        <taxon>Pseudomonadati</taxon>
        <taxon>Pseudomonadota</taxon>
        <taxon>Gammaproteobacteria</taxon>
        <taxon>Lysobacterales</taxon>
        <taxon>Lysobacteraceae</taxon>
        <taxon>Vulcaniibacterium</taxon>
    </lineage>
</organism>
<dbReference type="OrthoDB" id="5966441at2"/>
<keyword evidence="1" id="KW-0732">Signal</keyword>
<dbReference type="EMBL" id="BNCF01000005">
    <property type="protein sequence ID" value="GHE31902.1"/>
    <property type="molecule type" value="Genomic_DNA"/>
</dbReference>
<dbReference type="PROSITE" id="PS51257">
    <property type="entry name" value="PROKAR_LIPOPROTEIN"/>
    <property type="match status" value="1"/>
</dbReference>
<protein>
    <recommendedName>
        <fullName evidence="4">Secreted protein</fullName>
    </recommendedName>
</protein>
<sequence>MRHAVVFRSSALLLALALACPLAFAQQRIEQEMTPEQFKAAGLDKLSAEELANLNAWLNRTVETESARAAERAEEKVKSEARGFFNFGSTEPIVSQLQGEFRGFGRGRRFVLANGQEWEQTDDASLAGVRLDAPKVRITPAILGNTWYLAVEGYNTRARVVRVK</sequence>
<evidence type="ECO:0000256" key="1">
    <source>
        <dbReference type="SAM" id="SignalP"/>
    </source>
</evidence>
<dbReference type="AlphaFoldDB" id="A0A918Z311"/>
<gene>
    <name evidence="2" type="ORF">GCM10007167_12380</name>
</gene>
<evidence type="ECO:0000313" key="2">
    <source>
        <dbReference type="EMBL" id="GHE31902.1"/>
    </source>
</evidence>
<keyword evidence="3" id="KW-1185">Reference proteome</keyword>